<sequence>MIAEAVPYEDFWFHDGPWTEEDGVYKNHLYSVARIPWYLLVEVDEDDERPTLILQRLGSGHYDEVARAVCGETLQLPDPLGEIDPADLLKRRR</sequence>
<reference evidence="2" key="1">
    <citation type="journal article" date="2019" name="Int. J. Syst. Evol. Microbiol.">
        <title>The Global Catalogue of Microorganisms (GCM) 10K type strain sequencing project: providing services to taxonomists for standard genome sequencing and annotation.</title>
        <authorList>
            <consortium name="The Broad Institute Genomics Platform"/>
            <consortium name="The Broad Institute Genome Sequencing Center for Infectious Disease"/>
            <person name="Wu L."/>
            <person name="Ma J."/>
        </authorList>
    </citation>
    <scope>NUCLEOTIDE SEQUENCE [LARGE SCALE GENOMIC DNA]</scope>
    <source>
        <strain evidence="2">JCM 3146</strain>
    </source>
</reference>
<evidence type="ECO:0000313" key="2">
    <source>
        <dbReference type="Proteomes" id="UP001501822"/>
    </source>
</evidence>
<keyword evidence="2" id="KW-1185">Reference proteome</keyword>
<dbReference type="Proteomes" id="UP001501822">
    <property type="component" value="Unassembled WGS sequence"/>
</dbReference>
<dbReference type="RefSeq" id="WP_252802069.1">
    <property type="nucleotide sequence ID" value="NZ_BAAABM010000047.1"/>
</dbReference>
<dbReference type="EMBL" id="BAAABM010000047">
    <property type="protein sequence ID" value="GAA0355885.1"/>
    <property type="molecule type" value="Genomic_DNA"/>
</dbReference>
<proteinExistence type="predicted"/>
<organism evidence="1 2">
    <name type="scientific">Actinoallomurus spadix</name>
    <dbReference type="NCBI Taxonomy" id="79912"/>
    <lineage>
        <taxon>Bacteria</taxon>
        <taxon>Bacillati</taxon>
        <taxon>Actinomycetota</taxon>
        <taxon>Actinomycetes</taxon>
        <taxon>Streptosporangiales</taxon>
        <taxon>Thermomonosporaceae</taxon>
        <taxon>Actinoallomurus</taxon>
    </lineage>
</organism>
<evidence type="ECO:0008006" key="3">
    <source>
        <dbReference type="Google" id="ProtNLM"/>
    </source>
</evidence>
<accession>A0ABP3GXB7</accession>
<comment type="caution">
    <text evidence="1">The sequence shown here is derived from an EMBL/GenBank/DDBJ whole genome shotgun (WGS) entry which is preliminary data.</text>
</comment>
<evidence type="ECO:0000313" key="1">
    <source>
        <dbReference type="EMBL" id="GAA0355885.1"/>
    </source>
</evidence>
<gene>
    <name evidence="1" type="ORF">GCM10010151_51880</name>
</gene>
<name>A0ABP3GXB7_9ACTN</name>
<protein>
    <recommendedName>
        <fullName evidence="3">Restriction endonuclease domain-containing protein</fullName>
    </recommendedName>
</protein>